<reference evidence="2" key="1">
    <citation type="submission" date="2023-01" db="EMBL/GenBank/DDBJ databases">
        <title>Colletotrichum chrysophilum M932 genome sequence.</title>
        <authorList>
            <person name="Baroncelli R."/>
        </authorList>
    </citation>
    <scope>NUCLEOTIDE SEQUENCE</scope>
    <source>
        <strain evidence="2">M932</strain>
    </source>
</reference>
<gene>
    <name evidence="2" type="ORF">CCHR01_11107</name>
</gene>
<dbReference type="GO" id="GO:0046578">
    <property type="term" value="P:regulation of Ras protein signal transduction"/>
    <property type="evidence" value="ECO:0007669"/>
    <property type="project" value="TreeGrafter"/>
</dbReference>
<dbReference type="SUPFAM" id="SSF49777">
    <property type="entry name" value="PEBP-like"/>
    <property type="match status" value="1"/>
</dbReference>
<feature type="signal peptide" evidence="1">
    <location>
        <begin position="1"/>
        <end position="21"/>
    </location>
</feature>
<dbReference type="CDD" id="cd00866">
    <property type="entry name" value="PEBP_euk"/>
    <property type="match status" value="1"/>
</dbReference>
<sequence>MAGRIAGKLLAASALCGAVLAAPAQDQQVVLGGVADLTRVRDELSKAQIIPTVIDDFEPILGLSAEWDSSNAADLGNTLKPADLQSAPSVSLVKGSGFPGIRITTTYVLTLTDPDAPSRDNPKWSEFCHWIATGVSSSSAGAKPAVEDVVEYKPPGPPAKTGKHRYVFLVWVPANGTTERLNLSKPEERKHWGGEEGGGVRNWAKENGLIPVAANFIYAQNEKQSLSTTHI</sequence>
<dbReference type="GO" id="GO:0005543">
    <property type="term" value="F:phospholipid binding"/>
    <property type="evidence" value="ECO:0007669"/>
    <property type="project" value="TreeGrafter"/>
</dbReference>
<dbReference type="InterPro" id="IPR035810">
    <property type="entry name" value="PEBP_euk"/>
</dbReference>
<keyword evidence="3" id="KW-1185">Reference proteome</keyword>
<accession>A0AAD9ADT8</accession>
<dbReference type="InterPro" id="IPR036610">
    <property type="entry name" value="PEBP-like_sf"/>
</dbReference>
<evidence type="ECO:0000313" key="3">
    <source>
        <dbReference type="Proteomes" id="UP001243330"/>
    </source>
</evidence>
<protein>
    <submittedName>
        <fullName evidence="2">Phosphatidylethanolamine-binding protein</fullName>
    </submittedName>
</protein>
<proteinExistence type="predicted"/>
<dbReference type="Pfam" id="PF01161">
    <property type="entry name" value="PBP"/>
    <property type="match status" value="1"/>
</dbReference>
<comment type="caution">
    <text evidence="2">The sequence shown here is derived from an EMBL/GenBank/DDBJ whole genome shotgun (WGS) entry which is preliminary data.</text>
</comment>
<dbReference type="InterPro" id="IPR008914">
    <property type="entry name" value="PEBP"/>
</dbReference>
<name>A0AAD9ADT8_9PEZI</name>
<dbReference type="GO" id="GO:0030162">
    <property type="term" value="P:regulation of proteolysis"/>
    <property type="evidence" value="ECO:0007669"/>
    <property type="project" value="TreeGrafter"/>
</dbReference>
<dbReference type="GO" id="GO:0030414">
    <property type="term" value="F:peptidase inhibitor activity"/>
    <property type="evidence" value="ECO:0007669"/>
    <property type="project" value="TreeGrafter"/>
</dbReference>
<dbReference type="PANTHER" id="PTHR11362:SF148">
    <property type="entry name" value="CARBOXYPEPTIDASE Y INHIBITOR"/>
    <property type="match status" value="1"/>
</dbReference>
<feature type="chain" id="PRO_5041917868" evidence="1">
    <location>
        <begin position="22"/>
        <end position="231"/>
    </location>
</feature>
<keyword evidence="1" id="KW-0732">Signal</keyword>
<dbReference type="Gene3D" id="3.90.280.10">
    <property type="entry name" value="PEBP-like"/>
    <property type="match status" value="1"/>
</dbReference>
<dbReference type="EMBL" id="JAQOWY010000242">
    <property type="protein sequence ID" value="KAK1846268.1"/>
    <property type="molecule type" value="Genomic_DNA"/>
</dbReference>
<dbReference type="AlphaFoldDB" id="A0AAD9ADT8"/>
<evidence type="ECO:0000313" key="2">
    <source>
        <dbReference type="EMBL" id="KAK1846268.1"/>
    </source>
</evidence>
<dbReference type="PANTHER" id="PTHR11362">
    <property type="entry name" value="PHOSPHATIDYLETHANOLAMINE-BINDING PROTEIN"/>
    <property type="match status" value="1"/>
</dbReference>
<dbReference type="Proteomes" id="UP001243330">
    <property type="component" value="Unassembled WGS sequence"/>
</dbReference>
<organism evidence="2 3">
    <name type="scientific">Colletotrichum chrysophilum</name>
    <dbReference type="NCBI Taxonomy" id="1836956"/>
    <lineage>
        <taxon>Eukaryota</taxon>
        <taxon>Fungi</taxon>
        <taxon>Dikarya</taxon>
        <taxon>Ascomycota</taxon>
        <taxon>Pezizomycotina</taxon>
        <taxon>Sordariomycetes</taxon>
        <taxon>Hypocreomycetidae</taxon>
        <taxon>Glomerellales</taxon>
        <taxon>Glomerellaceae</taxon>
        <taxon>Colletotrichum</taxon>
        <taxon>Colletotrichum gloeosporioides species complex</taxon>
    </lineage>
</organism>
<evidence type="ECO:0000256" key="1">
    <source>
        <dbReference type="SAM" id="SignalP"/>
    </source>
</evidence>